<feature type="binding site" evidence="9 10">
    <location>
        <position position="182"/>
    </location>
    <ligand>
        <name>Mg(2+)</name>
        <dbReference type="ChEBI" id="CHEBI:18420"/>
        <label>1</label>
    </ligand>
</feature>
<feature type="binding site" evidence="9">
    <location>
        <position position="43"/>
    </location>
    <ligand>
        <name>NADP(+)</name>
        <dbReference type="ChEBI" id="CHEBI:58349"/>
    </ligand>
</feature>
<name>A0ABX9KIL0_9FUSO</name>
<keyword evidence="9" id="KW-0521">NADP</keyword>
<dbReference type="SUPFAM" id="SSF51735">
    <property type="entry name" value="NAD(P)-binding Rossmann-fold domains"/>
    <property type="match status" value="1"/>
</dbReference>
<dbReference type="InterPro" id="IPR013023">
    <property type="entry name" value="KARI"/>
</dbReference>
<evidence type="ECO:0000259" key="11">
    <source>
        <dbReference type="PROSITE" id="PS51850"/>
    </source>
</evidence>
<feature type="binding site" evidence="9 10">
    <location>
        <position position="218"/>
    </location>
    <ligand>
        <name>Mg(2+)</name>
        <dbReference type="ChEBI" id="CHEBI:18420"/>
        <label>2</label>
    </ligand>
</feature>
<dbReference type="EMBL" id="QUAJ01000006">
    <property type="protein sequence ID" value="REI42054.1"/>
    <property type="molecule type" value="Genomic_DNA"/>
</dbReference>
<evidence type="ECO:0000256" key="4">
    <source>
        <dbReference type="ARBA" id="ARBA00022605"/>
    </source>
</evidence>
<dbReference type="InterPro" id="IPR014359">
    <property type="entry name" value="KARI_prok"/>
</dbReference>
<dbReference type="NCBIfam" id="TIGR00465">
    <property type="entry name" value="ilvC"/>
    <property type="match status" value="1"/>
</dbReference>
<protein>
    <recommendedName>
        <fullName evidence="9">Ketol-acid reductoisomerase (NADP(+))</fullName>
        <shortName evidence="9">KARI</shortName>
        <ecNumber evidence="9">1.1.1.86</ecNumber>
    </recommendedName>
    <alternativeName>
        <fullName evidence="9">Acetohydroxy-acid isomeroreductase</fullName>
        <shortName evidence="9">AHIR</shortName>
    </alternativeName>
    <alternativeName>
        <fullName evidence="9">Alpha-keto-beta-hydroxylacyl reductoisomerase</fullName>
    </alternativeName>
</protein>
<dbReference type="PROSITE" id="PS51850">
    <property type="entry name" value="KARI_N"/>
    <property type="match status" value="1"/>
</dbReference>
<evidence type="ECO:0000256" key="10">
    <source>
        <dbReference type="PROSITE-ProRule" id="PRU01198"/>
    </source>
</evidence>
<dbReference type="PANTHER" id="PTHR21371">
    <property type="entry name" value="KETOL-ACID REDUCTOISOMERASE, MITOCHONDRIAL"/>
    <property type="match status" value="1"/>
</dbReference>
<comment type="catalytic activity">
    <reaction evidence="9">
        <text>(2R)-2,3-dihydroxy-3-methylbutanoate + NADP(+) = (2S)-2-acetolactate + NADPH + H(+)</text>
        <dbReference type="Rhea" id="RHEA:22068"/>
        <dbReference type="ChEBI" id="CHEBI:15378"/>
        <dbReference type="ChEBI" id="CHEBI:49072"/>
        <dbReference type="ChEBI" id="CHEBI:57783"/>
        <dbReference type="ChEBI" id="CHEBI:58349"/>
        <dbReference type="ChEBI" id="CHEBI:58476"/>
        <dbReference type="EC" id="1.1.1.86"/>
    </reaction>
</comment>
<comment type="pathway">
    <text evidence="1 9">Amino-acid biosynthesis; L-valine biosynthesis; L-valine from pyruvate: step 2/4.</text>
</comment>
<evidence type="ECO:0000256" key="3">
    <source>
        <dbReference type="ARBA" id="ARBA00010318"/>
    </source>
</evidence>
<evidence type="ECO:0000256" key="2">
    <source>
        <dbReference type="ARBA" id="ARBA00004885"/>
    </source>
</evidence>
<evidence type="ECO:0000256" key="7">
    <source>
        <dbReference type="ARBA" id="ARBA00023002"/>
    </source>
</evidence>
<dbReference type="InterPro" id="IPR000506">
    <property type="entry name" value="KARI_C"/>
</dbReference>
<dbReference type="InterPro" id="IPR008927">
    <property type="entry name" value="6-PGluconate_DH-like_C_sf"/>
</dbReference>
<keyword evidence="14" id="KW-1185">Reference proteome</keyword>
<comment type="cofactor">
    <cofactor evidence="9">
        <name>Mg(2+)</name>
        <dbReference type="ChEBI" id="CHEBI:18420"/>
    </cofactor>
    <text evidence="9">Binds 2 magnesium ions per subunit.</text>
</comment>
<dbReference type="GO" id="GO:0004455">
    <property type="term" value="F:ketol-acid reductoisomerase activity"/>
    <property type="evidence" value="ECO:0007669"/>
    <property type="project" value="UniProtKB-EC"/>
</dbReference>
<dbReference type="InterPro" id="IPR013116">
    <property type="entry name" value="KARI_N"/>
</dbReference>
<dbReference type="Gene3D" id="3.40.50.720">
    <property type="entry name" value="NAD(P)-binding Rossmann-like Domain"/>
    <property type="match status" value="1"/>
</dbReference>
<dbReference type="PROSITE" id="PS51851">
    <property type="entry name" value="KARI_C"/>
    <property type="match status" value="1"/>
</dbReference>
<evidence type="ECO:0000256" key="8">
    <source>
        <dbReference type="ARBA" id="ARBA00023304"/>
    </source>
</evidence>
<evidence type="ECO:0000256" key="9">
    <source>
        <dbReference type="HAMAP-Rule" id="MF_00435"/>
    </source>
</evidence>
<feature type="active site" evidence="9">
    <location>
        <position position="100"/>
    </location>
</feature>
<gene>
    <name evidence="9" type="primary">ilvC</name>
    <name evidence="13" type="ORF">DYH56_04870</name>
</gene>
<dbReference type="NCBIfam" id="NF004017">
    <property type="entry name" value="PRK05479.1"/>
    <property type="match status" value="1"/>
</dbReference>
<proteinExistence type="inferred from homology"/>
<evidence type="ECO:0000256" key="6">
    <source>
        <dbReference type="ARBA" id="ARBA00022842"/>
    </source>
</evidence>
<dbReference type="RefSeq" id="WP_114641738.1">
    <property type="nucleotide sequence ID" value="NZ_JAACIO010000007.1"/>
</dbReference>
<feature type="binding site" evidence="9">
    <location>
        <position position="45"/>
    </location>
    <ligand>
        <name>NADP(+)</name>
        <dbReference type="ChEBI" id="CHEBI:58349"/>
    </ligand>
</feature>
<evidence type="ECO:0000256" key="5">
    <source>
        <dbReference type="ARBA" id="ARBA00022723"/>
    </source>
</evidence>
<dbReference type="SUPFAM" id="SSF48179">
    <property type="entry name" value="6-phosphogluconate dehydrogenase C-terminal domain-like"/>
    <property type="match status" value="1"/>
</dbReference>
<feature type="binding site" evidence="9">
    <location>
        <position position="40"/>
    </location>
    <ligand>
        <name>NADP(+)</name>
        <dbReference type="ChEBI" id="CHEBI:58349"/>
    </ligand>
</feature>
<comment type="function">
    <text evidence="9">Involved in the biosynthesis of branched-chain amino acids (BCAA). Catalyzes an alkyl-migration followed by a ketol-acid reduction of (S)-2-acetolactate (S2AL) to yield (R)-2,3-dihydroxy-isovalerate. In the isomerase reaction, S2AL is rearranged via a Mg-dependent methyl migration to produce 3-hydroxy-3-methyl-2-ketobutyrate (HMKB). In the reductase reaction, this 2-ketoacid undergoes a metal-dependent reduction by NADPH to yield (R)-2,3-dihydroxy-isovalerate.</text>
</comment>
<comment type="caution">
    <text evidence="9">Lacks conserved residue(s) required for the propagation of feature annotation.</text>
</comment>
<comment type="similarity">
    <text evidence="3 9 10">Belongs to the ketol-acid reductoisomerase family.</text>
</comment>
<sequence length="325" mass="36009">MTELKVLEGKKLTVIGYGSQGHAHTLNLKDLGMDLTVGLREGSKSWEEAEKAGVKVKKISEAVKDADVVMFLTPDEAQPAVYENHVKDNLKEGAYLGFAHGFNIHYKKIVPAGKVNVFMVAPKGPGHMVREIFEKGHGVPCLTAVYQDISGDTKEVADAWANGVGRKVGIIETTFKEETETDLFGEQAVLCGGVTELMQAGFDTLVEAGYNPEVAYFECVHEMKLIIDMVYEKGFAKMRDSISNTAEYGDYVTGKKIITDKTRETMKQVLGDIQNGQFAKEFIDETETGYKFMKGERSKYSDSKIEEVGSKMRQMVFKGSAKNHM</sequence>
<evidence type="ECO:0000313" key="13">
    <source>
        <dbReference type="EMBL" id="REI42054.1"/>
    </source>
</evidence>
<evidence type="ECO:0000259" key="12">
    <source>
        <dbReference type="PROSITE" id="PS51851"/>
    </source>
</evidence>
<dbReference type="Proteomes" id="UP000263486">
    <property type="component" value="Unassembled WGS sequence"/>
</dbReference>
<reference evidence="13 14" key="1">
    <citation type="submission" date="2018-08" db="EMBL/GenBank/DDBJ databases">
        <title>Draft genome sequence of Psychrilyobacter sp. strain SD5 isolated from Black Sea water.</title>
        <authorList>
            <person name="Yadav S."/>
            <person name="Villanueva L."/>
            <person name="Damste J.S.S."/>
        </authorList>
    </citation>
    <scope>NUCLEOTIDE SEQUENCE [LARGE SCALE GENOMIC DNA]</scope>
    <source>
        <strain evidence="13 14">SD5</strain>
    </source>
</reference>
<organism evidence="13 14">
    <name type="scientific">Psychrilyobacter piezotolerans</name>
    <dbReference type="NCBI Taxonomy" id="2293438"/>
    <lineage>
        <taxon>Bacteria</taxon>
        <taxon>Fusobacteriati</taxon>
        <taxon>Fusobacteriota</taxon>
        <taxon>Fusobacteriia</taxon>
        <taxon>Fusobacteriales</taxon>
        <taxon>Fusobacteriaceae</taxon>
        <taxon>Psychrilyobacter</taxon>
    </lineage>
</organism>
<keyword evidence="6 9" id="KW-0460">Magnesium</keyword>
<keyword evidence="7 9" id="KW-0560">Oxidoreductase</keyword>
<feature type="domain" description="KARI C-terminal knotted" evidence="12">
    <location>
        <begin position="174"/>
        <end position="319"/>
    </location>
</feature>
<evidence type="ECO:0000313" key="14">
    <source>
        <dbReference type="Proteomes" id="UP000263486"/>
    </source>
</evidence>
<comment type="pathway">
    <text evidence="2 9">Amino-acid biosynthesis; L-isoleucine biosynthesis; L-isoleucine from 2-oxobutanoate: step 2/4.</text>
</comment>
<keyword evidence="4 9" id="KW-0028">Amino-acid biosynthesis</keyword>
<dbReference type="InterPro" id="IPR036291">
    <property type="entry name" value="NAD(P)-bd_dom_sf"/>
</dbReference>
<dbReference type="EC" id="1.1.1.86" evidence="9"/>
<feature type="binding site" evidence="9 10">
    <location>
        <position position="182"/>
    </location>
    <ligand>
        <name>Mg(2+)</name>
        <dbReference type="ChEBI" id="CHEBI:18420"/>
        <label>2</label>
    </ligand>
</feature>
<dbReference type="PIRSF" id="PIRSF000116">
    <property type="entry name" value="IlvC_gammaproteo"/>
    <property type="match status" value="1"/>
</dbReference>
<evidence type="ECO:0000256" key="1">
    <source>
        <dbReference type="ARBA" id="ARBA00004864"/>
    </source>
</evidence>
<dbReference type="Pfam" id="PF01450">
    <property type="entry name" value="KARI_C"/>
    <property type="match status" value="1"/>
</dbReference>
<keyword evidence="8 9" id="KW-0100">Branched-chain amino acid biosynthesis</keyword>
<feature type="domain" description="KARI N-terminal Rossmann" evidence="11">
    <location>
        <begin position="1"/>
        <end position="174"/>
    </location>
</feature>
<dbReference type="HAMAP" id="MF_00435">
    <property type="entry name" value="IlvC"/>
    <property type="match status" value="1"/>
</dbReference>
<dbReference type="Pfam" id="PF07991">
    <property type="entry name" value="KARI_N"/>
    <property type="match status" value="1"/>
</dbReference>
<accession>A0ABX9KIL0</accession>
<feature type="binding site" evidence="9">
    <location>
        <position position="126"/>
    </location>
    <ligand>
        <name>NADP(+)</name>
        <dbReference type="ChEBI" id="CHEBI:58349"/>
    </ligand>
</feature>
<feature type="binding site" evidence="9">
    <location>
        <begin position="17"/>
        <end position="20"/>
    </location>
    <ligand>
        <name>NADP(+)</name>
        <dbReference type="ChEBI" id="CHEBI:58349"/>
    </ligand>
</feature>
<comment type="caution">
    <text evidence="13">The sequence shown here is derived from an EMBL/GenBank/DDBJ whole genome shotgun (WGS) entry which is preliminary data.</text>
</comment>
<feature type="binding site" evidence="9 10">
    <location>
        <position position="222"/>
    </location>
    <ligand>
        <name>Mg(2+)</name>
        <dbReference type="ChEBI" id="CHEBI:18420"/>
        <label>2</label>
    </ligand>
</feature>
<feature type="binding site" evidence="9 10">
    <location>
        <position position="243"/>
    </location>
    <ligand>
        <name>substrate</name>
    </ligand>
</feature>
<comment type="catalytic activity">
    <reaction evidence="9">
        <text>(2R,3R)-2,3-dihydroxy-3-methylpentanoate + NADP(+) = (S)-2-ethyl-2-hydroxy-3-oxobutanoate + NADPH + H(+)</text>
        <dbReference type="Rhea" id="RHEA:13493"/>
        <dbReference type="ChEBI" id="CHEBI:15378"/>
        <dbReference type="ChEBI" id="CHEBI:49256"/>
        <dbReference type="ChEBI" id="CHEBI:49258"/>
        <dbReference type="ChEBI" id="CHEBI:57783"/>
        <dbReference type="ChEBI" id="CHEBI:58349"/>
        <dbReference type="EC" id="1.1.1.86"/>
    </reaction>
</comment>
<dbReference type="Gene3D" id="6.10.240.10">
    <property type="match status" value="1"/>
</dbReference>
<dbReference type="PANTHER" id="PTHR21371:SF1">
    <property type="entry name" value="KETOL-ACID REDUCTOISOMERASE, MITOCHONDRIAL"/>
    <property type="match status" value="1"/>
</dbReference>
<feature type="binding site" evidence="9 10">
    <location>
        <position position="186"/>
    </location>
    <ligand>
        <name>Mg(2+)</name>
        <dbReference type="ChEBI" id="CHEBI:18420"/>
        <label>1</label>
    </ligand>
</feature>
<keyword evidence="5 9" id="KW-0479">Metal-binding</keyword>